<protein>
    <submittedName>
        <fullName evidence="2">Uncharacterized protein</fullName>
    </submittedName>
</protein>
<comment type="caution">
    <text evidence="2">The sequence shown here is derived from an EMBL/GenBank/DDBJ whole genome shotgun (WGS) entry which is preliminary data.</text>
</comment>
<reference evidence="2" key="1">
    <citation type="submission" date="2023-08" db="EMBL/GenBank/DDBJ databases">
        <authorList>
            <person name="Audoor S."/>
            <person name="Bilcke G."/>
        </authorList>
    </citation>
    <scope>NUCLEOTIDE SEQUENCE</scope>
</reference>
<accession>A0AAD2JP68</accession>
<dbReference type="Proteomes" id="UP001295423">
    <property type="component" value="Unassembled WGS sequence"/>
</dbReference>
<keyword evidence="3" id="KW-1185">Reference proteome</keyword>
<feature type="compositionally biased region" description="Basic and acidic residues" evidence="1">
    <location>
        <begin position="77"/>
        <end position="86"/>
    </location>
</feature>
<sequence>MKNQQSNRSTIPQSLLELNASRMLSSDSVVLLADSSAENKSDSTRSCLEKDRIIGILDEVLDILEDGFLDDFQETTSRNDFHRTTKDTIPNPDNRRQH</sequence>
<evidence type="ECO:0000313" key="2">
    <source>
        <dbReference type="EMBL" id="CAJ1968381.1"/>
    </source>
</evidence>
<dbReference type="AlphaFoldDB" id="A0AAD2JP68"/>
<organism evidence="2 3">
    <name type="scientific">Cylindrotheca closterium</name>
    <dbReference type="NCBI Taxonomy" id="2856"/>
    <lineage>
        <taxon>Eukaryota</taxon>
        <taxon>Sar</taxon>
        <taxon>Stramenopiles</taxon>
        <taxon>Ochrophyta</taxon>
        <taxon>Bacillariophyta</taxon>
        <taxon>Bacillariophyceae</taxon>
        <taxon>Bacillariophycidae</taxon>
        <taxon>Bacillariales</taxon>
        <taxon>Bacillariaceae</taxon>
        <taxon>Cylindrotheca</taxon>
    </lineage>
</organism>
<evidence type="ECO:0000256" key="1">
    <source>
        <dbReference type="SAM" id="MobiDB-lite"/>
    </source>
</evidence>
<gene>
    <name evidence="2" type="ORF">CYCCA115_LOCUS23211</name>
</gene>
<proteinExistence type="predicted"/>
<evidence type="ECO:0000313" key="3">
    <source>
        <dbReference type="Proteomes" id="UP001295423"/>
    </source>
</evidence>
<feature type="region of interest" description="Disordered" evidence="1">
    <location>
        <begin position="74"/>
        <end position="98"/>
    </location>
</feature>
<dbReference type="EMBL" id="CAKOGP040002380">
    <property type="protein sequence ID" value="CAJ1968381.1"/>
    <property type="molecule type" value="Genomic_DNA"/>
</dbReference>
<name>A0AAD2JP68_9STRA</name>